<evidence type="ECO:0000256" key="6">
    <source>
        <dbReference type="PIRSR" id="PIRSR601765-1"/>
    </source>
</evidence>
<comment type="cofactor">
    <cofactor evidence="6">
        <name>Zn(2+)</name>
        <dbReference type="ChEBI" id="CHEBI:29105"/>
    </cofactor>
    <text evidence="6">Binds 1 zinc ion per subunit.</text>
</comment>
<gene>
    <name evidence="7" type="ORF">SAMN05192557_1747</name>
</gene>
<organism evidence="7 8">
    <name type="scientific">Aliicoccus persicus</name>
    <dbReference type="NCBI Taxonomy" id="930138"/>
    <lineage>
        <taxon>Bacteria</taxon>
        <taxon>Bacillati</taxon>
        <taxon>Bacillota</taxon>
        <taxon>Bacilli</taxon>
        <taxon>Bacillales</taxon>
        <taxon>Staphylococcaceae</taxon>
        <taxon>Aliicoccus</taxon>
    </lineage>
</organism>
<evidence type="ECO:0000313" key="7">
    <source>
        <dbReference type="EMBL" id="SEW12457.1"/>
    </source>
</evidence>
<dbReference type="PANTHER" id="PTHR43175:SF3">
    <property type="entry name" value="CARBON DISULFIDE HYDROLASE"/>
    <property type="match status" value="1"/>
</dbReference>
<dbReference type="AlphaFoldDB" id="A0A662Z4R2"/>
<dbReference type="Proteomes" id="UP000243605">
    <property type="component" value="Unassembled WGS sequence"/>
</dbReference>
<feature type="binding site" evidence="6">
    <location>
        <position position="41"/>
    </location>
    <ligand>
        <name>Zn(2+)</name>
        <dbReference type="ChEBI" id="CHEBI:29105"/>
    </ligand>
</feature>
<reference evidence="7 8" key="1">
    <citation type="submission" date="2016-10" db="EMBL/GenBank/DDBJ databases">
        <authorList>
            <person name="Varghese N."/>
            <person name="Submissions S."/>
        </authorList>
    </citation>
    <scope>NUCLEOTIDE SEQUENCE [LARGE SCALE GENOMIC DNA]</scope>
    <source>
        <strain evidence="7 8">IBRC-M10081</strain>
    </source>
</reference>
<evidence type="ECO:0000256" key="1">
    <source>
        <dbReference type="ARBA" id="ARBA00006217"/>
    </source>
</evidence>
<dbReference type="Pfam" id="PF00484">
    <property type="entry name" value="Pro_CA"/>
    <property type="match status" value="1"/>
</dbReference>
<dbReference type="EMBL" id="FOIT01000005">
    <property type="protein sequence ID" value="SEW12457.1"/>
    <property type="molecule type" value="Genomic_DNA"/>
</dbReference>
<dbReference type="CDD" id="cd03379">
    <property type="entry name" value="beta_CA_cladeD"/>
    <property type="match status" value="1"/>
</dbReference>
<comment type="similarity">
    <text evidence="1">Belongs to the beta-class carbonic anhydrase family.</text>
</comment>
<sequence length="189" mass="21376">MKPLLQELLDYNKHFVTNQEYEQFKTTKSPDKKLVLLSCMDTRLTEMATKAMGLKNGDVKHLMTAGGIISHPMGSTMRSILIAIHMLGTDEVMVMEHHDCGFGALRPGPMIDAMKKRGISEEVIETLRFTGVDLDEWFYGYDNIYDSVRENVDKIKNHPLMPKDVAVHGVIIEPDNGEIELVVNGYDHI</sequence>
<dbReference type="SMART" id="SM00947">
    <property type="entry name" value="Pro_CA"/>
    <property type="match status" value="1"/>
</dbReference>
<dbReference type="RefSeq" id="WP_091475893.1">
    <property type="nucleotide sequence ID" value="NZ_FOIT01000005.1"/>
</dbReference>
<dbReference type="GO" id="GO:0008270">
    <property type="term" value="F:zinc ion binding"/>
    <property type="evidence" value="ECO:0007669"/>
    <property type="project" value="InterPro"/>
</dbReference>
<dbReference type="PANTHER" id="PTHR43175">
    <property type="entry name" value="CARBONIC ANHYDRASE"/>
    <property type="match status" value="1"/>
</dbReference>
<keyword evidence="4 6" id="KW-0862">Zinc</keyword>
<feature type="binding site" evidence="6">
    <location>
        <position position="100"/>
    </location>
    <ligand>
        <name>Zn(2+)</name>
        <dbReference type="ChEBI" id="CHEBI:29105"/>
    </ligand>
</feature>
<evidence type="ECO:0000313" key="8">
    <source>
        <dbReference type="Proteomes" id="UP000243605"/>
    </source>
</evidence>
<feature type="binding site" evidence="6">
    <location>
        <position position="97"/>
    </location>
    <ligand>
        <name>Zn(2+)</name>
        <dbReference type="ChEBI" id="CHEBI:29105"/>
    </ligand>
</feature>
<protein>
    <recommendedName>
        <fullName evidence="2">carbonic anhydrase</fullName>
        <ecNumber evidence="2">4.2.1.1</ecNumber>
    </recommendedName>
</protein>
<evidence type="ECO:0000256" key="4">
    <source>
        <dbReference type="ARBA" id="ARBA00022833"/>
    </source>
</evidence>
<name>A0A662Z4R2_9STAP</name>
<dbReference type="GO" id="GO:0004089">
    <property type="term" value="F:carbonate dehydratase activity"/>
    <property type="evidence" value="ECO:0007669"/>
    <property type="project" value="UniProtKB-EC"/>
</dbReference>
<evidence type="ECO:0000256" key="2">
    <source>
        <dbReference type="ARBA" id="ARBA00012925"/>
    </source>
</evidence>
<dbReference type="Gene3D" id="3.40.1050.10">
    <property type="entry name" value="Carbonic anhydrase"/>
    <property type="match status" value="1"/>
</dbReference>
<keyword evidence="8" id="KW-1185">Reference proteome</keyword>
<dbReference type="SUPFAM" id="SSF53056">
    <property type="entry name" value="beta-carbonic anhydrase, cab"/>
    <property type="match status" value="1"/>
</dbReference>
<dbReference type="InterPro" id="IPR001765">
    <property type="entry name" value="Carbonic_anhydrase"/>
</dbReference>
<keyword evidence="3 6" id="KW-0479">Metal-binding</keyword>
<proteinExistence type="inferred from homology"/>
<dbReference type="EC" id="4.2.1.1" evidence="2"/>
<dbReference type="OrthoDB" id="9792260at2"/>
<accession>A0A662Z4R2</accession>
<comment type="catalytic activity">
    <reaction evidence="5">
        <text>hydrogencarbonate + H(+) = CO2 + H2O</text>
        <dbReference type="Rhea" id="RHEA:10748"/>
        <dbReference type="ChEBI" id="CHEBI:15377"/>
        <dbReference type="ChEBI" id="CHEBI:15378"/>
        <dbReference type="ChEBI" id="CHEBI:16526"/>
        <dbReference type="ChEBI" id="CHEBI:17544"/>
        <dbReference type="EC" id="4.2.1.1"/>
    </reaction>
</comment>
<evidence type="ECO:0000256" key="3">
    <source>
        <dbReference type="ARBA" id="ARBA00022723"/>
    </source>
</evidence>
<dbReference type="InterPro" id="IPR036874">
    <property type="entry name" value="Carbonic_anhydrase_sf"/>
</dbReference>
<evidence type="ECO:0000256" key="5">
    <source>
        <dbReference type="ARBA" id="ARBA00048348"/>
    </source>
</evidence>
<feature type="binding site" evidence="6">
    <location>
        <position position="39"/>
    </location>
    <ligand>
        <name>Zn(2+)</name>
        <dbReference type="ChEBI" id="CHEBI:29105"/>
    </ligand>
</feature>